<feature type="non-terminal residue" evidence="2">
    <location>
        <position position="28"/>
    </location>
</feature>
<name>A0A1H3TDW6_9PSEU</name>
<protein>
    <submittedName>
        <fullName evidence="2">Uncharacterized protein</fullName>
    </submittedName>
</protein>
<dbReference type="Proteomes" id="UP000199529">
    <property type="component" value="Unassembled WGS sequence"/>
</dbReference>
<dbReference type="EMBL" id="FNOK01000081">
    <property type="protein sequence ID" value="SDZ48434.1"/>
    <property type="molecule type" value="Genomic_DNA"/>
</dbReference>
<gene>
    <name evidence="2" type="ORF">SAMN05216215_10811</name>
</gene>
<accession>A0A1H3TDW6</accession>
<reference evidence="3" key="1">
    <citation type="submission" date="2016-10" db="EMBL/GenBank/DDBJ databases">
        <authorList>
            <person name="Varghese N."/>
            <person name="Submissions S."/>
        </authorList>
    </citation>
    <scope>NUCLEOTIDE SEQUENCE [LARGE SCALE GENOMIC DNA]</scope>
    <source>
        <strain evidence="3">CGMCC 4.3530</strain>
    </source>
</reference>
<dbReference type="AlphaFoldDB" id="A0A1H3TDW6"/>
<evidence type="ECO:0000256" key="1">
    <source>
        <dbReference type="SAM" id="MobiDB-lite"/>
    </source>
</evidence>
<keyword evidence="3" id="KW-1185">Reference proteome</keyword>
<feature type="compositionally biased region" description="Acidic residues" evidence="1">
    <location>
        <begin position="7"/>
        <end position="16"/>
    </location>
</feature>
<feature type="region of interest" description="Disordered" evidence="1">
    <location>
        <begin position="1"/>
        <end position="28"/>
    </location>
</feature>
<proteinExistence type="predicted"/>
<evidence type="ECO:0000313" key="3">
    <source>
        <dbReference type="Proteomes" id="UP000199529"/>
    </source>
</evidence>
<evidence type="ECO:0000313" key="2">
    <source>
        <dbReference type="EMBL" id="SDZ48434.1"/>
    </source>
</evidence>
<sequence>MAVADQDASELEESEMDVGSSFVAGAES</sequence>
<dbReference type="STRING" id="418495.SAMN05216215_10811"/>
<organism evidence="2 3">
    <name type="scientific">Saccharopolyspora shandongensis</name>
    <dbReference type="NCBI Taxonomy" id="418495"/>
    <lineage>
        <taxon>Bacteria</taxon>
        <taxon>Bacillati</taxon>
        <taxon>Actinomycetota</taxon>
        <taxon>Actinomycetes</taxon>
        <taxon>Pseudonocardiales</taxon>
        <taxon>Pseudonocardiaceae</taxon>
        <taxon>Saccharopolyspora</taxon>
    </lineage>
</organism>